<accession>C0BYM6</accession>
<dbReference type="Proteomes" id="UP000004893">
    <property type="component" value="Unassembled WGS sequence"/>
</dbReference>
<gene>
    <name evidence="2" type="ORF">CLOHYLEM_04915</name>
</gene>
<evidence type="ECO:0000256" key="1">
    <source>
        <dbReference type="SAM" id="MobiDB-lite"/>
    </source>
</evidence>
<feature type="region of interest" description="Disordered" evidence="1">
    <location>
        <begin position="39"/>
        <end position="58"/>
    </location>
</feature>
<protein>
    <submittedName>
        <fullName evidence="2">Uncharacterized protein</fullName>
    </submittedName>
</protein>
<reference evidence="2" key="1">
    <citation type="submission" date="2009-02" db="EMBL/GenBank/DDBJ databases">
        <authorList>
            <person name="Fulton L."/>
            <person name="Clifton S."/>
            <person name="Fulton B."/>
            <person name="Xu J."/>
            <person name="Minx P."/>
            <person name="Pepin K.H."/>
            <person name="Johnson M."/>
            <person name="Bhonagiri V."/>
            <person name="Nash W.E."/>
            <person name="Mardis E.R."/>
            <person name="Wilson R.K."/>
        </authorList>
    </citation>
    <scope>NUCLEOTIDE SEQUENCE [LARGE SCALE GENOMIC DNA]</scope>
    <source>
        <strain evidence="2">DSM 15053</strain>
    </source>
</reference>
<comment type="caution">
    <text evidence="2">The sequence shown here is derived from an EMBL/GenBank/DDBJ whole genome shotgun (WGS) entry which is preliminary data.</text>
</comment>
<evidence type="ECO:0000313" key="3">
    <source>
        <dbReference type="Proteomes" id="UP000004893"/>
    </source>
</evidence>
<evidence type="ECO:0000313" key="2">
    <source>
        <dbReference type="EMBL" id="EEG74954.1"/>
    </source>
</evidence>
<reference evidence="2" key="2">
    <citation type="submission" date="2013-06" db="EMBL/GenBank/DDBJ databases">
        <title>Draft genome sequence of Clostridium hylemonae (DSM 15053).</title>
        <authorList>
            <person name="Sudarsanam P."/>
            <person name="Ley R."/>
            <person name="Guruge J."/>
            <person name="Turnbaugh P.J."/>
            <person name="Mahowald M."/>
            <person name="Liep D."/>
            <person name="Gordon J."/>
        </authorList>
    </citation>
    <scope>NUCLEOTIDE SEQUENCE</scope>
    <source>
        <strain evidence="2">DSM 15053</strain>
    </source>
</reference>
<sequence>MRKETGDPQKFTEICGISIHSFHAEGDKAEREEIAVEVPFQSTPSMRKETKLRSHAIT</sequence>
<proteinExistence type="predicted"/>
<keyword evidence="3" id="KW-1185">Reference proteome</keyword>
<dbReference type="HOGENOM" id="CLU_2971328_0_0_9"/>
<dbReference type="EMBL" id="ABYI02000018">
    <property type="protein sequence ID" value="EEG74954.1"/>
    <property type="molecule type" value="Genomic_DNA"/>
</dbReference>
<name>C0BYM6_9FIRM</name>
<organism evidence="2 3">
    <name type="scientific">[Clostridium] hylemonae DSM 15053</name>
    <dbReference type="NCBI Taxonomy" id="553973"/>
    <lineage>
        <taxon>Bacteria</taxon>
        <taxon>Bacillati</taxon>
        <taxon>Bacillota</taxon>
        <taxon>Clostridia</taxon>
        <taxon>Lachnospirales</taxon>
        <taxon>Lachnospiraceae</taxon>
    </lineage>
</organism>
<dbReference type="AlphaFoldDB" id="C0BYM6"/>